<dbReference type="AlphaFoldDB" id="Q7UN40"/>
<dbReference type="Proteomes" id="UP000001025">
    <property type="component" value="Chromosome"/>
</dbReference>
<name>Q7UN40_RHOBA</name>
<dbReference type="HOGENOM" id="CLU_2938687_0_0_0"/>
<keyword evidence="2" id="KW-1185">Reference proteome</keyword>
<protein>
    <submittedName>
        <fullName evidence="1">Uncharacterized protein</fullName>
    </submittedName>
</protein>
<accession>Q7UN40</accession>
<gene>
    <name evidence="1" type="ordered locus">RB7799</name>
</gene>
<proteinExistence type="predicted"/>
<sequence>MLLRCWKWGNTDLLSSHTNGCKLGRITPGISVRSAFLKQSSSGRLWPTPSLAFGSLFEVV</sequence>
<dbReference type="EMBL" id="BX294146">
    <property type="protein sequence ID" value="CAD75579.1"/>
    <property type="molecule type" value="Genomic_DNA"/>
</dbReference>
<reference evidence="1 2" key="1">
    <citation type="journal article" date="2003" name="Proc. Natl. Acad. Sci. U.S.A.">
        <title>Complete genome sequence of the marine planctomycete Pirellula sp. strain 1.</title>
        <authorList>
            <person name="Gloeckner F.O."/>
            <person name="Kube M."/>
            <person name="Bauer M."/>
            <person name="Teeling H."/>
            <person name="Lombardot T."/>
            <person name="Ludwig W."/>
            <person name="Gade D."/>
            <person name="Beck A."/>
            <person name="Borzym K."/>
            <person name="Heitmann K."/>
            <person name="Rabus R."/>
            <person name="Schlesner H."/>
            <person name="Amann R."/>
            <person name="Reinhardt R."/>
        </authorList>
    </citation>
    <scope>NUCLEOTIDE SEQUENCE [LARGE SCALE GENOMIC DNA]</scope>
    <source>
        <strain evidence="2">DSM 10527 / NCIMB 13988 / SH1</strain>
    </source>
</reference>
<organism evidence="1 2">
    <name type="scientific">Rhodopirellula baltica (strain DSM 10527 / NCIMB 13988 / SH1)</name>
    <dbReference type="NCBI Taxonomy" id="243090"/>
    <lineage>
        <taxon>Bacteria</taxon>
        <taxon>Pseudomonadati</taxon>
        <taxon>Planctomycetota</taxon>
        <taxon>Planctomycetia</taxon>
        <taxon>Pirellulales</taxon>
        <taxon>Pirellulaceae</taxon>
        <taxon>Rhodopirellula</taxon>
    </lineage>
</organism>
<dbReference type="EnsemblBacteria" id="CAD75579">
    <property type="protein sequence ID" value="CAD75579"/>
    <property type="gene ID" value="RB7799"/>
</dbReference>
<dbReference type="KEGG" id="rba:RB7799"/>
<dbReference type="InParanoid" id="Q7UN40"/>
<evidence type="ECO:0000313" key="2">
    <source>
        <dbReference type="Proteomes" id="UP000001025"/>
    </source>
</evidence>
<evidence type="ECO:0000313" key="1">
    <source>
        <dbReference type="EMBL" id="CAD75579.1"/>
    </source>
</evidence>